<dbReference type="SMART" id="SM00944">
    <property type="entry name" value="Pro-kuma_activ"/>
    <property type="match status" value="1"/>
</dbReference>
<evidence type="ECO:0000256" key="3">
    <source>
        <dbReference type="ARBA" id="ARBA00022723"/>
    </source>
</evidence>
<dbReference type="PROSITE" id="PS00138">
    <property type="entry name" value="SUBTILASE_SER"/>
    <property type="match status" value="1"/>
</dbReference>
<dbReference type="GO" id="GO:0008240">
    <property type="term" value="F:tripeptidyl-peptidase activity"/>
    <property type="evidence" value="ECO:0007669"/>
    <property type="project" value="TreeGrafter"/>
</dbReference>
<keyword evidence="7" id="KW-0865">Zymogen</keyword>
<feature type="region of interest" description="Disordered" evidence="8">
    <location>
        <begin position="1"/>
        <end position="36"/>
    </location>
</feature>
<protein>
    <submittedName>
        <fullName evidence="10">Pseudomonalisin</fullName>
        <ecNumber evidence="10">3.4.21.100</ecNumber>
    </submittedName>
</protein>
<evidence type="ECO:0000256" key="8">
    <source>
        <dbReference type="SAM" id="MobiDB-lite"/>
    </source>
</evidence>
<dbReference type="Pfam" id="PF00082">
    <property type="entry name" value="Peptidase_S8"/>
    <property type="match status" value="1"/>
</dbReference>
<accession>A0A518HKN2</accession>
<evidence type="ECO:0000256" key="7">
    <source>
        <dbReference type="ARBA" id="ARBA00023145"/>
    </source>
</evidence>
<dbReference type="EC" id="3.4.21.100" evidence="10"/>
<keyword evidence="6" id="KW-0106">Calcium</keyword>
<dbReference type="EMBL" id="CP037423">
    <property type="protein sequence ID" value="QDV41380.1"/>
    <property type="molecule type" value="Genomic_DNA"/>
</dbReference>
<evidence type="ECO:0000259" key="9">
    <source>
        <dbReference type="PROSITE" id="PS51695"/>
    </source>
</evidence>
<dbReference type="CDD" id="cd11377">
    <property type="entry name" value="Pro-peptidase_S53"/>
    <property type="match status" value="1"/>
</dbReference>
<dbReference type="AlphaFoldDB" id="A0A518HKN2"/>
<dbReference type="PANTHER" id="PTHR14218:SF15">
    <property type="entry name" value="TRIPEPTIDYL-PEPTIDASE 1"/>
    <property type="match status" value="1"/>
</dbReference>
<keyword evidence="11" id="KW-1185">Reference proteome</keyword>
<dbReference type="InterPro" id="IPR050819">
    <property type="entry name" value="Tripeptidyl-peptidase_I"/>
</dbReference>
<reference evidence="10 11" key="1">
    <citation type="submission" date="2019-03" db="EMBL/GenBank/DDBJ databases">
        <title>Deep-cultivation of Planctomycetes and their phenomic and genomic characterization uncovers novel biology.</title>
        <authorList>
            <person name="Wiegand S."/>
            <person name="Jogler M."/>
            <person name="Boedeker C."/>
            <person name="Pinto D."/>
            <person name="Vollmers J."/>
            <person name="Rivas-Marin E."/>
            <person name="Kohn T."/>
            <person name="Peeters S.H."/>
            <person name="Heuer A."/>
            <person name="Rast P."/>
            <person name="Oberbeckmann S."/>
            <person name="Bunk B."/>
            <person name="Jeske O."/>
            <person name="Meyerdierks A."/>
            <person name="Storesund J.E."/>
            <person name="Kallscheuer N."/>
            <person name="Luecker S."/>
            <person name="Lage O.M."/>
            <person name="Pohl T."/>
            <person name="Merkel B.J."/>
            <person name="Hornburger P."/>
            <person name="Mueller R.-W."/>
            <person name="Bruemmer F."/>
            <person name="Labrenz M."/>
            <person name="Spormann A.M."/>
            <person name="Op den Camp H."/>
            <person name="Overmann J."/>
            <person name="Amann R."/>
            <person name="Jetten M.S.M."/>
            <person name="Mascher T."/>
            <person name="Medema M.H."/>
            <person name="Devos D.P."/>
            <person name="Kaster A.-K."/>
            <person name="Ovreas L."/>
            <person name="Rohde M."/>
            <person name="Galperin M.Y."/>
            <person name="Jogler C."/>
        </authorList>
    </citation>
    <scope>NUCLEOTIDE SEQUENCE [LARGE SCALE GENOMIC DNA]</scope>
    <source>
        <strain evidence="10 11">Enr13</strain>
    </source>
</reference>
<keyword evidence="3" id="KW-0479">Metal-binding</keyword>
<keyword evidence="4 10" id="KW-0378">Hydrolase</keyword>
<comment type="cofactor">
    <cofactor evidence="1">
        <name>Ca(2+)</name>
        <dbReference type="ChEBI" id="CHEBI:29108"/>
    </cofactor>
</comment>
<dbReference type="PANTHER" id="PTHR14218">
    <property type="entry name" value="PROTEASE S8 TRIPEPTIDYL PEPTIDASE I CLN2"/>
    <property type="match status" value="1"/>
</dbReference>
<dbReference type="CDD" id="cd04056">
    <property type="entry name" value="Peptidases_S53"/>
    <property type="match status" value="1"/>
</dbReference>
<dbReference type="KEGG" id="snep:Enr13x_12180"/>
<dbReference type="SUPFAM" id="SSF54897">
    <property type="entry name" value="Protease propeptides/inhibitors"/>
    <property type="match status" value="1"/>
</dbReference>
<evidence type="ECO:0000256" key="5">
    <source>
        <dbReference type="ARBA" id="ARBA00022825"/>
    </source>
</evidence>
<dbReference type="Proteomes" id="UP000319004">
    <property type="component" value="Chromosome"/>
</dbReference>
<evidence type="ECO:0000313" key="11">
    <source>
        <dbReference type="Proteomes" id="UP000319004"/>
    </source>
</evidence>
<dbReference type="InterPro" id="IPR000209">
    <property type="entry name" value="Peptidase_S8/S53_dom"/>
</dbReference>
<organism evidence="10 11">
    <name type="scientific">Stieleria neptunia</name>
    <dbReference type="NCBI Taxonomy" id="2527979"/>
    <lineage>
        <taxon>Bacteria</taxon>
        <taxon>Pseudomonadati</taxon>
        <taxon>Planctomycetota</taxon>
        <taxon>Planctomycetia</taxon>
        <taxon>Pirellulales</taxon>
        <taxon>Pirellulaceae</taxon>
        <taxon>Stieleria</taxon>
    </lineage>
</organism>
<evidence type="ECO:0000256" key="2">
    <source>
        <dbReference type="ARBA" id="ARBA00022670"/>
    </source>
</evidence>
<keyword evidence="5" id="KW-0720">Serine protease</keyword>
<dbReference type="InterPro" id="IPR030400">
    <property type="entry name" value="Sedolisin_dom"/>
</dbReference>
<dbReference type="PROSITE" id="PS51695">
    <property type="entry name" value="SEDOLISIN"/>
    <property type="match status" value="1"/>
</dbReference>
<dbReference type="Gene3D" id="3.40.50.200">
    <property type="entry name" value="Peptidase S8/S53 domain"/>
    <property type="match status" value="1"/>
</dbReference>
<dbReference type="InterPro" id="IPR023828">
    <property type="entry name" value="Peptidase_S8_Ser-AS"/>
</dbReference>
<dbReference type="GO" id="GO:0006508">
    <property type="term" value="P:proteolysis"/>
    <property type="evidence" value="ECO:0007669"/>
    <property type="project" value="UniProtKB-KW"/>
</dbReference>
<evidence type="ECO:0000313" key="10">
    <source>
        <dbReference type="EMBL" id="QDV41380.1"/>
    </source>
</evidence>
<dbReference type="SUPFAM" id="SSF52743">
    <property type="entry name" value="Subtilisin-like"/>
    <property type="match status" value="1"/>
</dbReference>
<evidence type="ECO:0000256" key="6">
    <source>
        <dbReference type="ARBA" id="ARBA00022837"/>
    </source>
</evidence>
<feature type="region of interest" description="Disordered" evidence="8">
    <location>
        <begin position="215"/>
        <end position="284"/>
    </location>
</feature>
<dbReference type="GO" id="GO:0004252">
    <property type="term" value="F:serine-type endopeptidase activity"/>
    <property type="evidence" value="ECO:0007669"/>
    <property type="project" value="InterPro"/>
</dbReference>
<evidence type="ECO:0000256" key="4">
    <source>
        <dbReference type="ARBA" id="ARBA00022801"/>
    </source>
</evidence>
<dbReference type="RefSeq" id="WP_145385116.1">
    <property type="nucleotide sequence ID" value="NZ_CP037423.1"/>
</dbReference>
<evidence type="ECO:0000256" key="1">
    <source>
        <dbReference type="ARBA" id="ARBA00001913"/>
    </source>
</evidence>
<dbReference type="InterPro" id="IPR015366">
    <property type="entry name" value="S53_propep"/>
</dbReference>
<sequence length="710" mass="76894">MTTDDERPNSTFSESDPVPLEGSAVPMPQDVRELGDADPSRCLVITLYVRPRTDAPSLSEDRAETFADEVLSLEQFEEQFGASDEDIDAVVGFCESVGFDSIEPNAGRCVVHGQGTVEQCSQAFHVTLKRFDCRRGKFFGHHDEVYVPGALEGIIEAVGGLDSFGTLGRIRIEENIKEVELEEPDLPPEALPAAWPEPEDAPSAIVRSEALAWGESQDVPPVASRSTDVDSDTAWRGAEEGDDAPMVCAEASPRYRSEKQSGSDNFGPDYSPPRRSNDEPIPPGYQISFPSKIARLYDFPETLDGSGETIGIISLGGQFHPSDMDTYFRVQGIKPPEIIVEPIGPQYPRVASPPGPPDKTWSDQQIAEYANDLELTLDLQVAGSIAPGAKLVVFRLHPNARQPYLTALTHALHSRNRPSVVSISYGSAEATLASRTMQLANALFARASLMGISICAASGDAGSASRDFDVIRTRPTSPHVNFPASSPYVLACGGTEIETADGKIVSECAWNDLDQCRLATAGGRSRKFERPDYQRDLKLPAMPSQHSDFDGRGLPDVAANASLASGYHTLLGGRWDYSGGTSAAAPLWAALIARINQGLGRRVGFIHPILYRLAGTDAFRDITEGSNGYFKSGIGWDACTGHGVPVGRALFEGVKREMAKRPDRHPKDPPEDTIDIAGQAQQSARLAQQAAHFAQFAISPLSPPRWRWPN</sequence>
<dbReference type="OrthoDB" id="224196at2"/>
<proteinExistence type="predicted"/>
<dbReference type="GO" id="GO:0046872">
    <property type="term" value="F:metal ion binding"/>
    <property type="evidence" value="ECO:0007669"/>
    <property type="project" value="UniProtKB-KW"/>
</dbReference>
<feature type="domain" description="Peptidase S53" evidence="9">
    <location>
        <begin position="287"/>
        <end position="657"/>
    </location>
</feature>
<gene>
    <name evidence="10" type="primary">pcp_1</name>
    <name evidence="10" type="ORF">Enr13x_12180</name>
</gene>
<dbReference type="InterPro" id="IPR036852">
    <property type="entry name" value="Peptidase_S8/S53_dom_sf"/>
</dbReference>
<keyword evidence="2" id="KW-0645">Protease</keyword>
<name>A0A518HKN2_9BACT</name>
<dbReference type="Pfam" id="PF09286">
    <property type="entry name" value="Pro-kuma_activ"/>
    <property type="match status" value="1"/>
</dbReference>